<protein>
    <submittedName>
        <fullName evidence="1">Uncharacterized protein</fullName>
    </submittedName>
</protein>
<dbReference type="RefSeq" id="WP_073098170.1">
    <property type="nucleotide sequence ID" value="NZ_FRCY01000023.1"/>
</dbReference>
<proteinExistence type="predicted"/>
<accession>A0A1M7QSP5</accession>
<dbReference type="STRING" id="388280.SAMN04488057_12351"/>
<dbReference type="OrthoDB" id="833511at2"/>
<dbReference type="Proteomes" id="UP000184513">
    <property type="component" value="Unassembled WGS sequence"/>
</dbReference>
<evidence type="ECO:0000313" key="1">
    <source>
        <dbReference type="EMBL" id="SHN34694.1"/>
    </source>
</evidence>
<sequence length="69" mass="8127">MNRELNEALKKYTEDIYLFAYDEEFNLIGETVVEGLDFMPTGGFTKGNKLYMKWVVDENPAFIEYTLNF</sequence>
<dbReference type="AlphaFoldDB" id="A0A1M7QSP5"/>
<organism evidence="1 2">
    <name type="scientific">Cyclobacterium lianum</name>
    <dbReference type="NCBI Taxonomy" id="388280"/>
    <lineage>
        <taxon>Bacteria</taxon>
        <taxon>Pseudomonadati</taxon>
        <taxon>Bacteroidota</taxon>
        <taxon>Cytophagia</taxon>
        <taxon>Cytophagales</taxon>
        <taxon>Cyclobacteriaceae</taxon>
        <taxon>Cyclobacterium</taxon>
    </lineage>
</organism>
<name>A0A1M7QSP5_9BACT</name>
<reference evidence="1 2" key="1">
    <citation type="submission" date="2016-11" db="EMBL/GenBank/DDBJ databases">
        <authorList>
            <person name="Jaros S."/>
            <person name="Januszkiewicz K."/>
            <person name="Wedrychowicz H."/>
        </authorList>
    </citation>
    <scope>NUCLEOTIDE SEQUENCE [LARGE SCALE GENOMIC DNA]</scope>
    <source>
        <strain evidence="1 2">CGMCC 1.6102</strain>
    </source>
</reference>
<gene>
    <name evidence="1" type="ORF">SAMN04488057_12351</name>
</gene>
<evidence type="ECO:0000313" key="2">
    <source>
        <dbReference type="Proteomes" id="UP000184513"/>
    </source>
</evidence>
<keyword evidence="2" id="KW-1185">Reference proteome</keyword>
<dbReference type="EMBL" id="FRCY01000023">
    <property type="protein sequence ID" value="SHN34694.1"/>
    <property type="molecule type" value="Genomic_DNA"/>
</dbReference>